<dbReference type="RefSeq" id="WP_185661089.1">
    <property type="nucleotide sequence ID" value="NZ_CAWPOO010000012.1"/>
</dbReference>
<keyword evidence="2" id="KW-1185">Reference proteome</keyword>
<dbReference type="AlphaFoldDB" id="A0A7X1E9D9"/>
<sequence length="180" mass="20640">MRFPVEGCPKFLTFLEFAFANFDEGERAKLLEEFGARGEGPLSGVEFDLALWSVAQRLRMDTEELLRQVGERWFRASRFRKESWGQESESNPWAMVLEVCSEFGELDDLPLPGGETFQVEKVSQSEESLRLACEGPRRCCSFLEGVVRAVFEELGLSLRYIRQPKRATFAHINFYIIPAS</sequence>
<gene>
    <name evidence="1" type="ORF">H5P27_14375</name>
</gene>
<comment type="caution">
    <text evidence="1">The sequence shown here is derived from an EMBL/GenBank/DDBJ whole genome shotgun (WGS) entry which is preliminary data.</text>
</comment>
<protein>
    <recommendedName>
        <fullName evidence="3">Haem-NO-binding</fullName>
    </recommendedName>
</protein>
<evidence type="ECO:0000313" key="2">
    <source>
        <dbReference type="Proteomes" id="UP000526501"/>
    </source>
</evidence>
<dbReference type="Proteomes" id="UP000526501">
    <property type="component" value="Unassembled WGS sequence"/>
</dbReference>
<name>A0A7X1E9D9_9BACT</name>
<dbReference type="EMBL" id="JACHVC010000012">
    <property type="protein sequence ID" value="MBC2607236.1"/>
    <property type="molecule type" value="Genomic_DNA"/>
</dbReference>
<evidence type="ECO:0008006" key="3">
    <source>
        <dbReference type="Google" id="ProtNLM"/>
    </source>
</evidence>
<reference evidence="1 2" key="1">
    <citation type="submission" date="2020-07" db="EMBL/GenBank/DDBJ databases">
        <authorList>
            <person name="Feng X."/>
        </authorList>
    </citation>
    <scope>NUCLEOTIDE SEQUENCE [LARGE SCALE GENOMIC DNA]</scope>
    <source>
        <strain evidence="1 2">JCM23202</strain>
    </source>
</reference>
<proteinExistence type="predicted"/>
<evidence type="ECO:0000313" key="1">
    <source>
        <dbReference type="EMBL" id="MBC2607236.1"/>
    </source>
</evidence>
<organism evidence="1 2">
    <name type="scientific">Pelagicoccus albus</name>
    <dbReference type="NCBI Taxonomy" id="415222"/>
    <lineage>
        <taxon>Bacteria</taxon>
        <taxon>Pseudomonadati</taxon>
        <taxon>Verrucomicrobiota</taxon>
        <taxon>Opitutia</taxon>
        <taxon>Puniceicoccales</taxon>
        <taxon>Pelagicoccaceae</taxon>
        <taxon>Pelagicoccus</taxon>
    </lineage>
</organism>
<accession>A0A7X1E9D9</accession>